<protein>
    <submittedName>
        <fullName evidence="2">Uncharacterized protein</fullName>
    </submittedName>
</protein>
<evidence type="ECO:0000313" key="2">
    <source>
        <dbReference type="EMBL" id="KAK8023227.1"/>
    </source>
</evidence>
<organism evidence="2 3">
    <name type="scientific">Apiospora marii</name>
    <dbReference type="NCBI Taxonomy" id="335849"/>
    <lineage>
        <taxon>Eukaryota</taxon>
        <taxon>Fungi</taxon>
        <taxon>Dikarya</taxon>
        <taxon>Ascomycota</taxon>
        <taxon>Pezizomycotina</taxon>
        <taxon>Sordariomycetes</taxon>
        <taxon>Xylariomycetidae</taxon>
        <taxon>Amphisphaeriales</taxon>
        <taxon>Apiosporaceae</taxon>
        <taxon>Apiospora</taxon>
    </lineage>
</organism>
<feature type="region of interest" description="Disordered" evidence="1">
    <location>
        <begin position="48"/>
        <end position="67"/>
    </location>
</feature>
<gene>
    <name evidence="2" type="ORF">PG991_006466</name>
</gene>
<keyword evidence="3" id="KW-1185">Reference proteome</keyword>
<accession>A0ABR1S0G5</accession>
<feature type="compositionally biased region" description="Low complexity" evidence="1">
    <location>
        <begin position="48"/>
        <end position="57"/>
    </location>
</feature>
<dbReference type="Proteomes" id="UP001396898">
    <property type="component" value="Unassembled WGS sequence"/>
</dbReference>
<proteinExistence type="predicted"/>
<name>A0ABR1S0G5_9PEZI</name>
<evidence type="ECO:0000256" key="1">
    <source>
        <dbReference type="SAM" id="MobiDB-lite"/>
    </source>
</evidence>
<feature type="region of interest" description="Disordered" evidence="1">
    <location>
        <begin position="1"/>
        <end position="26"/>
    </location>
</feature>
<feature type="compositionally biased region" description="Acidic residues" evidence="1">
    <location>
        <begin position="13"/>
        <end position="26"/>
    </location>
</feature>
<feature type="region of interest" description="Disordered" evidence="1">
    <location>
        <begin position="104"/>
        <end position="145"/>
    </location>
</feature>
<dbReference type="EMBL" id="JAQQWI010000008">
    <property type="protein sequence ID" value="KAK8023227.1"/>
    <property type="molecule type" value="Genomic_DNA"/>
</dbReference>
<feature type="compositionally biased region" description="Basic and acidic residues" evidence="1">
    <location>
        <begin position="113"/>
        <end position="122"/>
    </location>
</feature>
<comment type="caution">
    <text evidence="2">The sequence shown here is derived from an EMBL/GenBank/DDBJ whole genome shotgun (WGS) entry which is preliminary data.</text>
</comment>
<evidence type="ECO:0000313" key="3">
    <source>
        <dbReference type="Proteomes" id="UP001396898"/>
    </source>
</evidence>
<reference evidence="2 3" key="1">
    <citation type="submission" date="2023-01" db="EMBL/GenBank/DDBJ databases">
        <title>Analysis of 21 Apiospora genomes using comparative genomics revels a genus with tremendous synthesis potential of carbohydrate active enzymes and secondary metabolites.</title>
        <authorList>
            <person name="Sorensen T."/>
        </authorList>
    </citation>
    <scope>NUCLEOTIDE SEQUENCE [LARGE SCALE GENOMIC DNA]</scope>
    <source>
        <strain evidence="2 3">CBS 20057</strain>
    </source>
</reference>
<sequence>MISRWPLHADGVGWEDGDKDEDEDEDEDLIVVPPLLLLQLAARWAASSTLSPTPAASKRGLATPKPARSELTKMLYKDPKDEDSIGETWDQWKARAKSFVESNADKLQLPPLEIERNLEKPAKHPSTSHKSLPPRSTLPLRALQT</sequence>